<dbReference type="EMBL" id="CAMKVN010003485">
    <property type="protein sequence ID" value="CAI2184850.1"/>
    <property type="molecule type" value="Genomic_DNA"/>
</dbReference>
<dbReference type="Proteomes" id="UP001153678">
    <property type="component" value="Unassembled WGS sequence"/>
</dbReference>
<organism evidence="1 2">
    <name type="scientific">Funneliformis geosporum</name>
    <dbReference type="NCBI Taxonomy" id="1117311"/>
    <lineage>
        <taxon>Eukaryota</taxon>
        <taxon>Fungi</taxon>
        <taxon>Fungi incertae sedis</taxon>
        <taxon>Mucoromycota</taxon>
        <taxon>Glomeromycotina</taxon>
        <taxon>Glomeromycetes</taxon>
        <taxon>Glomerales</taxon>
        <taxon>Glomeraceae</taxon>
        <taxon>Funneliformis</taxon>
    </lineage>
</organism>
<reference evidence="1" key="1">
    <citation type="submission" date="2022-08" db="EMBL/GenBank/DDBJ databases">
        <authorList>
            <person name="Kallberg Y."/>
            <person name="Tangrot J."/>
            <person name="Rosling A."/>
        </authorList>
    </citation>
    <scope>NUCLEOTIDE SEQUENCE</scope>
    <source>
        <strain evidence="1">Wild A</strain>
    </source>
</reference>
<gene>
    <name evidence="1" type="ORF">FWILDA_LOCUS11783</name>
</gene>
<name>A0A9W4SX84_9GLOM</name>
<sequence>MFDAVYVQSNMTDSGREIEWIPLRRLEISESAELFNKIIRSLNLEERRLFVIKKCIANCNGHPRTLEKFYQVFNSNEKAKKIHNYSSLIAILIKHIEEWYKNISFPVIKMTLLGKIVRLSHIININSEQLSISALISFRVYVNSLTEKSEAQFVIFILSPVSLQYFCLNNNDGGDTQTITNILQSLLTIESSFDDEVMDGKPFESFHANWELLYRVLHENGKKISLHKIYSLSDKGQEKIEIQLQRKREVAYYHEKIEFPLNDTIYDSSGKFFENLIDYLFVPKKLKNSGFDMVIFERKADESGYIAINIECIFTY</sequence>
<evidence type="ECO:0000313" key="2">
    <source>
        <dbReference type="Proteomes" id="UP001153678"/>
    </source>
</evidence>
<dbReference type="AlphaFoldDB" id="A0A9W4SX84"/>
<evidence type="ECO:0000313" key="1">
    <source>
        <dbReference type="EMBL" id="CAI2184850.1"/>
    </source>
</evidence>
<dbReference type="OrthoDB" id="2312053at2759"/>
<accession>A0A9W4SX84</accession>
<comment type="caution">
    <text evidence="1">The sequence shown here is derived from an EMBL/GenBank/DDBJ whole genome shotgun (WGS) entry which is preliminary data.</text>
</comment>
<proteinExistence type="predicted"/>
<keyword evidence="2" id="KW-1185">Reference proteome</keyword>
<protein>
    <submittedName>
        <fullName evidence="1">12683_t:CDS:1</fullName>
    </submittedName>
</protein>